<accession>A0A8J2NSV0</accession>
<dbReference type="Proteomes" id="UP000708208">
    <property type="component" value="Unassembled WGS sequence"/>
</dbReference>
<feature type="region of interest" description="Disordered" evidence="1">
    <location>
        <begin position="1"/>
        <end position="25"/>
    </location>
</feature>
<feature type="non-terminal residue" evidence="2">
    <location>
        <position position="224"/>
    </location>
</feature>
<reference evidence="2" key="1">
    <citation type="submission" date="2021-06" db="EMBL/GenBank/DDBJ databases">
        <authorList>
            <person name="Hodson N. C."/>
            <person name="Mongue J. A."/>
            <person name="Jaron S. K."/>
        </authorList>
    </citation>
    <scope>NUCLEOTIDE SEQUENCE</scope>
</reference>
<dbReference type="AlphaFoldDB" id="A0A8J2NSV0"/>
<name>A0A8J2NSV0_9HEXA</name>
<gene>
    <name evidence="2" type="ORF">AFUS01_LOCUS9154</name>
</gene>
<sequence length="224" mass="26392">MLSEENDMPTDQKKKKIENERRKALRLNNKNIINQQQRETREVNRDEINEHRRVSRYENIESTNASQRFYRGENMPALNEQRCAYYCQNREVINEQRSKRRAENAILANDQQRSFRSAKRHRNVETHYRGLSKNFDESLINEHYCGSMDKVCHNCNALHFEMEGKRLGAKENASLSFLVTVKQLTLHPELISDLFKDKTFMKNVLSYNSYIAMASCGGKIDHIS</sequence>
<evidence type="ECO:0000313" key="2">
    <source>
        <dbReference type="EMBL" id="CAG7719853.1"/>
    </source>
</evidence>
<protein>
    <submittedName>
        <fullName evidence="2">Uncharacterized protein</fullName>
    </submittedName>
</protein>
<keyword evidence="3" id="KW-1185">Reference proteome</keyword>
<comment type="caution">
    <text evidence="2">The sequence shown here is derived from an EMBL/GenBank/DDBJ whole genome shotgun (WGS) entry which is preliminary data.</text>
</comment>
<organism evidence="2 3">
    <name type="scientific">Allacma fusca</name>
    <dbReference type="NCBI Taxonomy" id="39272"/>
    <lineage>
        <taxon>Eukaryota</taxon>
        <taxon>Metazoa</taxon>
        <taxon>Ecdysozoa</taxon>
        <taxon>Arthropoda</taxon>
        <taxon>Hexapoda</taxon>
        <taxon>Collembola</taxon>
        <taxon>Symphypleona</taxon>
        <taxon>Sminthuridae</taxon>
        <taxon>Allacma</taxon>
    </lineage>
</organism>
<evidence type="ECO:0000256" key="1">
    <source>
        <dbReference type="SAM" id="MobiDB-lite"/>
    </source>
</evidence>
<dbReference type="EMBL" id="CAJVCH010065032">
    <property type="protein sequence ID" value="CAG7719853.1"/>
    <property type="molecule type" value="Genomic_DNA"/>
</dbReference>
<proteinExistence type="predicted"/>
<evidence type="ECO:0000313" key="3">
    <source>
        <dbReference type="Proteomes" id="UP000708208"/>
    </source>
</evidence>
<dbReference type="OrthoDB" id="74397at2759"/>